<geneLocation type="plasmid" evidence="2 3">
    <name>pBb1S5a</name>
</geneLocation>
<dbReference type="InterPro" id="IPR010359">
    <property type="entry name" value="IrrE_HExxH"/>
</dbReference>
<reference evidence="2" key="1">
    <citation type="journal article" date="2017" name="Syst. Appl. Microbiol.">
        <title>Soybeans inoculated with root zone soils of Canadian native legumes harbour diverse and novel Bradyrhizobium spp. that possess agricultural potential.</title>
        <authorList>
            <person name="Bromfield E.S.P."/>
            <person name="Cloutier S."/>
            <person name="Tambong J.T."/>
            <person name="Tran Thi T.V."/>
        </authorList>
    </citation>
    <scope>NUCLEOTIDE SEQUENCE</scope>
    <source>
        <strain evidence="2">1S5</strain>
    </source>
</reference>
<accession>A0A8T5VHT0</accession>
<gene>
    <name evidence="2" type="ORF">HAP41_0000047515</name>
</gene>
<proteinExistence type="predicted"/>
<reference evidence="2" key="2">
    <citation type="submission" date="2022-04" db="EMBL/GenBank/DDBJ databases">
        <authorList>
            <person name="Bromfield E.S.P."/>
            <person name="Cloutier S."/>
        </authorList>
    </citation>
    <scope>NUCLEOTIDE SEQUENCE</scope>
    <source>
        <strain evidence="2">1S5</strain>
        <plasmid evidence="2">pBb1S5a</plasmid>
    </source>
</reference>
<name>A0A8T5VHT0_9BRAD</name>
<dbReference type="Gene3D" id="1.10.10.2910">
    <property type="match status" value="1"/>
</dbReference>
<evidence type="ECO:0000259" key="1">
    <source>
        <dbReference type="Pfam" id="PF06114"/>
    </source>
</evidence>
<dbReference type="Proteomes" id="UP000551709">
    <property type="component" value="Plasmid pBb1S5a"/>
</dbReference>
<dbReference type="AlphaFoldDB" id="A0A8T5VHT0"/>
<evidence type="ECO:0000313" key="3">
    <source>
        <dbReference type="Proteomes" id="UP000551709"/>
    </source>
</evidence>
<keyword evidence="2" id="KW-0614">Plasmid</keyword>
<organism evidence="2 3">
    <name type="scientific">Bradyrhizobium barranii subsp. apii</name>
    <dbReference type="NCBI Taxonomy" id="2819348"/>
    <lineage>
        <taxon>Bacteria</taxon>
        <taxon>Pseudomonadati</taxon>
        <taxon>Pseudomonadota</taxon>
        <taxon>Alphaproteobacteria</taxon>
        <taxon>Hyphomicrobiales</taxon>
        <taxon>Nitrobacteraceae</taxon>
        <taxon>Bradyrhizobium</taxon>
        <taxon>Bradyrhizobium barranii</taxon>
    </lineage>
</organism>
<protein>
    <submittedName>
        <fullName evidence="2">ImmA/IrrE family metallo-endopeptidase</fullName>
    </submittedName>
</protein>
<dbReference type="Pfam" id="PF06114">
    <property type="entry name" value="Peptidase_M78"/>
    <property type="match status" value="1"/>
</dbReference>
<dbReference type="RefSeq" id="WP_166106981.1">
    <property type="nucleotide sequence ID" value="NZ_CP096256.1"/>
</dbReference>
<feature type="domain" description="IrrE N-terminal-like" evidence="1">
    <location>
        <begin position="74"/>
        <end position="173"/>
    </location>
</feature>
<dbReference type="EMBL" id="CP096256">
    <property type="protein sequence ID" value="UPT92229.1"/>
    <property type="molecule type" value="Genomic_DNA"/>
</dbReference>
<evidence type="ECO:0000313" key="2">
    <source>
        <dbReference type="EMBL" id="UPT92229.1"/>
    </source>
</evidence>
<sequence>MALRRGFKSEANWLARDVRDELGIAPHLPLCPWRLAELLGFPVVALSEFADSNPDAVIYLRSSKGQRDFSAITLFNGNSRMIIHNDGHQLKRQGANIAHELAHGLLLHPPKPPFDGEGSRHYDPAIEEEANWLGPALLVSEEAANHVARMSLPLAKASDVYGVSEDLMRMRLNVTGALIRASRRAAS</sequence>